<dbReference type="EMBL" id="JAOYEY010000032">
    <property type="protein sequence ID" value="MCV9885488.1"/>
    <property type="molecule type" value="Genomic_DNA"/>
</dbReference>
<keyword evidence="2" id="KW-0472">Membrane</keyword>
<feature type="domain" description="Protein kinase" evidence="3">
    <location>
        <begin position="114"/>
        <end position="444"/>
    </location>
</feature>
<keyword evidence="5" id="KW-1185">Reference proteome</keyword>
<dbReference type="Gene3D" id="1.10.510.10">
    <property type="entry name" value="Transferase(Phosphotransferase) domain 1"/>
    <property type="match status" value="1"/>
</dbReference>
<dbReference type="CDD" id="cd05121">
    <property type="entry name" value="ABC1_ADCK3-like"/>
    <property type="match status" value="1"/>
</dbReference>
<reference evidence="4 5" key="1">
    <citation type="submission" date="2022-10" db="EMBL/GenBank/DDBJ databases">
        <title>Draft genome assembly of moderately radiation resistant bacterium Metabacillus halosaccharovorans.</title>
        <authorList>
            <person name="Pal S."/>
            <person name="Gopinathan A."/>
        </authorList>
    </citation>
    <scope>NUCLEOTIDE SEQUENCE [LARGE SCALE GENOMIC DNA]</scope>
    <source>
        <strain evidence="4 5">VITHBRA001</strain>
    </source>
</reference>
<evidence type="ECO:0000256" key="2">
    <source>
        <dbReference type="SAM" id="Phobius"/>
    </source>
</evidence>
<dbReference type="Proteomes" id="UP001526147">
    <property type="component" value="Unassembled WGS sequence"/>
</dbReference>
<feature type="transmembrane region" description="Helical" evidence="2">
    <location>
        <begin position="484"/>
        <end position="500"/>
    </location>
</feature>
<proteinExistence type="inferred from homology"/>
<dbReference type="PANTHER" id="PTHR10566">
    <property type="entry name" value="CHAPERONE-ACTIVITY OF BC1 COMPLEX CABC1 -RELATED"/>
    <property type="match status" value="1"/>
</dbReference>
<dbReference type="InterPro" id="IPR000719">
    <property type="entry name" value="Prot_kinase_dom"/>
</dbReference>
<keyword evidence="4" id="KW-0418">Kinase</keyword>
<name>A0ABT3DF45_9BACI</name>
<dbReference type="PANTHER" id="PTHR10566:SF113">
    <property type="entry name" value="PROTEIN ACTIVITY OF BC1 COMPLEX KINASE 7, CHLOROPLASTIC"/>
    <property type="match status" value="1"/>
</dbReference>
<accession>A0ABT3DF45</accession>
<dbReference type="InterPro" id="IPR050154">
    <property type="entry name" value="UbiB_kinase"/>
</dbReference>
<evidence type="ECO:0000256" key="1">
    <source>
        <dbReference type="ARBA" id="ARBA00009670"/>
    </source>
</evidence>
<dbReference type="InterPro" id="IPR004147">
    <property type="entry name" value="ABC1_dom"/>
</dbReference>
<dbReference type="PROSITE" id="PS50011">
    <property type="entry name" value="PROTEIN_KINASE_DOM"/>
    <property type="match status" value="1"/>
</dbReference>
<dbReference type="SUPFAM" id="SSF56112">
    <property type="entry name" value="Protein kinase-like (PK-like)"/>
    <property type="match status" value="1"/>
</dbReference>
<dbReference type="RefSeq" id="WP_264142257.1">
    <property type="nucleotide sequence ID" value="NZ_JAOYEY010000032.1"/>
</dbReference>
<organism evidence="4 5">
    <name type="scientific">Metabacillus halosaccharovorans</name>
    <dbReference type="NCBI Taxonomy" id="930124"/>
    <lineage>
        <taxon>Bacteria</taxon>
        <taxon>Bacillati</taxon>
        <taxon>Bacillota</taxon>
        <taxon>Bacilli</taxon>
        <taxon>Bacillales</taxon>
        <taxon>Bacillaceae</taxon>
        <taxon>Metabacillus</taxon>
    </lineage>
</organism>
<gene>
    <name evidence="4" type="ORF">OIH86_07470</name>
</gene>
<dbReference type="Pfam" id="PF03109">
    <property type="entry name" value="ABC1"/>
    <property type="match status" value="1"/>
</dbReference>
<keyword evidence="4" id="KW-0808">Transferase</keyword>
<protein>
    <submittedName>
        <fullName evidence="4">AarF/ABC1/UbiB kinase family protein</fullName>
    </submittedName>
</protein>
<evidence type="ECO:0000313" key="5">
    <source>
        <dbReference type="Proteomes" id="UP001526147"/>
    </source>
</evidence>
<comment type="caution">
    <text evidence="4">The sequence shown here is derived from an EMBL/GenBank/DDBJ whole genome shotgun (WGS) entry which is preliminary data.</text>
</comment>
<comment type="similarity">
    <text evidence="1">Belongs to the protein kinase superfamily. ADCK protein kinase family.</text>
</comment>
<dbReference type="GO" id="GO:0016301">
    <property type="term" value="F:kinase activity"/>
    <property type="evidence" value="ECO:0007669"/>
    <property type="project" value="UniProtKB-KW"/>
</dbReference>
<feature type="transmembrane region" description="Helical" evidence="2">
    <location>
        <begin position="506"/>
        <end position="526"/>
    </location>
</feature>
<feature type="transmembrane region" description="Helical" evidence="2">
    <location>
        <begin position="12"/>
        <end position="29"/>
    </location>
</feature>
<evidence type="ECO:0000259" key="3">
    <source>
        <dbReference type="PROSITE" id="PS50011"/>
    </source>
</evidence>
<keyword evidence="2" id="KW-1133">Transmembrane helix</keyword>
<evidence type="ECO:0000313" key="4">
    <source>
        <dbReference type="EMBL" id="MCV9885488.1"/>
    </source>
</evidence>
<dbReference type="InterPro" id="IPR011009">
    <property type="entry name" value="Kinase-like_dom_sf"/>
</dbReference>
<keyword evidence="2" id="KW-0812">Transmembrane</keyword>
<sequence>MAVKSKWKRIYKVLTLFFSIFLKIYWYKLRKKSDSEWEKLWLEIGKKFRKTLFELEGLLIKIGQILSIRSDLLPHAFISQIQDLTDKVPPSNWDEIKKQLENEWGESLDYHLQSIDQHSIASASIGEVYKGVLKNGTTVAIKVQRPHIQSIIQTDFRTLRIIIWFADHFVPVPKGFIQFNVLFKELKQVIEQELDFQLEMKSLIYFKERYKSSSDIVQIPSVYKDLCTSKILVMEWVEGIRLSDEHQINQLPFSREELAKRLISVFLPQWLEPGLFHADPHPGNILFSPEGKVIMLDLGMVGEISKKDATNFQTLIGSVLAKDYTKAVECLYHLEFLHSQDNSRTMEKLMAELVSFDPSQLMEADLLKLKLEMNDLIQALPIQVPTRFVFLGRAVVTIEGNLRNLVPDQELLELGKPVFMKWLQSQGSNKWSFLWQWAKSQPLFHIIHSVTDFLQAPKKYEMVKETEQRRLFQFTIIENNKKRCFQLVLIGLIGVGYSIVSSQDLLWQLSGGLTILSAVGYGICGIRLKKWMKYMQEGR</sequence>